<dbReference type="EMBL" id="LT796768">
    <property type="protein sequence ID" value="SKB07556.1"/>
    <property type="molecule type" value="Genomic_DNA"/>
</dbReference>
<name>A0A1T4Z0R8_9ACTN</name>
<dbReference type="CDD" id="cd00838">
    <property type="entry name" value="MPP_superfamily"/>
    <property type="match status" value="1"/>
</dbReference>
<dbReference type="InterPro" id="IPR024654">
    <property type="entry name" value="Calcineurin-like_PHP_lpxH"/>
</dbReference>
<sequence>MRRLPAAIGLVLVGLAVAVPVAATTFVDTERTVTIGAHNATARPTFDGHVTIVAGPLLPELRMPSDALLGIGAEVVLRDSPDTDLERVLAQDAAIASQPEGEIAAMTSEITEMGLAALQRGLAAGVIAMVVVGVGWWAVGPRRRRELREQWPPEPRTALVGGVLAVVVLGAVMAYAPDPGTKREVAWVPLRQEFPELPDEPRLAQVEISRGAATATSKAIVQGALDTYEESLEFYTALAEKTKGVPVRAPEDGQTTALVVTDRHNNVGMDPVAREVARAADASFVLDLGDDTSNGASWEAFSIKSLRETFEDLPIVAVAGNHDTGRFIQREMERNDFTVLDGEPTEIEGVRMLGESDPRSSGLTAGYNGNEGDNIAAIADQSEALAEAACEDGEVSLLATHSAASAKQAVAQGCVDLAISGHLHRQVGPTSTEGSNGTSTEVSIGSTGGAVYAFALGTKLRRDAQVAVLTFEAGRVVGLQIVTFKPGSVIEVGDYTTLPVPPAAD</sequence>
<evidence type="ECO:0000313" key="5">
    <source>
        <dbReference type="EMBL" id="SKB07556.1"/>
    </source>
</evidence>
<proteinExistence type="inferred from homology"/>
<dbReference type="Gene3D" id="3.60.21.10">
    <property type="match status" value="1"/>
</dbReference>
<dbReference type="InterPro" id="IPR029052">
    <property type="entry name" value="Metallo-depent_PP-like"/>
</dbReference>
<evidence type="ECO:0000256" key="3">
    <source>
        <dbReference type="SAM" id="SignalP"/>
    </source>
</evidence>
<evidence type="ECO:0000259" key="4">
    <source>
        <dbReference type="Pfam" id="PF12850"/>
    </source>
</evidence>
<keyword evidence="2" id="KW-0812">Transmembrane</keyword>
<organism evidence="5 6">
    <name type="scientific">Aeromicrobium choanae</name>
    <dbReference type="NCBI Taxonomy" id="1736691"/>
    <lineage>
        <taxon>Bacteria</taxon>
        <taxon>Bacillati</taxon>
        <taxon>Actinomycetota</taxon>
        <taxon>Actinomycetes</taxon>
        <taxon>Propionibacteriales</taxon>
        <taxon>Nocardioidaceae</taxon>
        <taxon>Aeromicrobium</taxon>
    </lineage>
</organism>
<keyword evidence="2" id="KW-0472">Membrane</keyword>
<dbReference type="Proteomes" id="UP000191040">
    <property type="component" value="Chromosome I"/>
</dbReference>
<accession>A0A1T4Z0R8</accession>
<dbReference type="OrthoDB" id="5241348at2"/>
<dbReference type="STRING" id="1736691.SAMN06295964_1739"/>
<protein>
    <submittedName>
        <fullName evidence="5">Calcineurin-like phosphoesterase superfamily domain-containing protein</fullName>
    </submittedName>
</protein>
<dbReference type="AlphaFoldDB" id="A0A1T4Z0R8"/>
<reference evidence="6" key="1">
    <citation type="submission" date="2017-02" db="EMBL/GenBank/DDBJ databases">
        <authorList>
            <person name="Varghese N."/>
            <person name="Submissions S."/>
        </authorList>
    </citation>
    <scope>NUCLEOTIDE SEQUENCE [LARGE SCALE GENOMIC DNA]</scope>
    <source>
        <strain evidence="6">9H-4</strain>
    </source>
</reference>
<evidence type="ECO:0000256" key="1">
    <source>
        <dbReference type="ARBA" id="ARBA00008950"/>
    </source>
</evidence>
<keyword evidence="3" id="KW-0732">Signal</keyword>
<dbReference type="SUPFAM" id="SSF56300">
    <property type="entry name" value="Metallo-dependent phosphatases"/>
    <property type="match status" value="1"/>
</dbReference>
<gene>
    <name evidence="5" type="ORF">SAMN06295964_1739</name>
</gene>
<feature type="domain" description="Calcineurin-like phosphoesterase" evidence="4">
    <location>
        <begin position="258"/>
        <end position="431"/>
    </location>
</feature>
<feature type="transmembrane region" description="Helical" evidence="2">
    <location>
        <begin position="159"/>
        <end position="176"/>
    </location>
</feature>
<evidence type="ECO:0000256" key="2">
    <source>
        <dbReference type="SAM" id="Phobius"/>
    </source>
</evidence>
<keyword evidence="6" id="KW-1185">Reference proteome</keyword>
<comment type="similarity">
    <text evidence="1">Belongs to the metallophosphoesterase superfamily. YfcE family.</text>
</comment>
<feature type="transmembrane region" description="Helical" evidence="2">
    <location>
        <begin position="121"/>
        <end position="139"/>
    </location>
</feature>
<evidence type="ECO:0000313" key="6">
    <source>
        <dbReference type="Proteomes" id="UP000191040"/>
    </source>
</evidence>
<dbReference type="Pfam" id="PF12850">
    <property type="entry name" value="Metallophos_2"/>
    <property type="match status" value="1"/>
</dbReference>
<dbReference type="RefSeq" id="WP_078699786.1">
    <property type="nucleotide sequence ID" value="NZ_LT796768.1"/>
</dbReference>
<feature type="chain" id="PRO_5039406947" evidence="3">
    <location>
        <begin position="23"/>
        <end position="505"/>
    </location>
</feature>
<feature type="signal peptide" evidence="3">
    <location>
        <begin position="1"/>
        <end position="22"/>
    </location>
</feature>
<keyword evidence="2" id="KW-1133">Transmembrane helix</keyword>